<protein>
    <recommendedName>
        <fullName evidence="1">RNA-directed DNA polymerase</fullName>
        <ecNumber evidence="1">2.7.7.49</ecNumber>
    </recommendedName>
</protein>
<dbReference type="AlphaFoldDB" id="A0A8X6YEY7"/>
<gene>
    <name evidence="10" type="primary">Tf2-6_413</name>
    <name evidence="10" type="ORF">TNIN_227521</name>
</gene>
<dbReference type="SUPFAM" id="SSF56672">
    <property type="entry name" value="DNA/RNA polymerases"/>
    <property type="match status" value="1"/>
</dbReference>
<dbReference type="InterPro" id="IPR041588">
    <property type="entry name" value="Integrase_H2C2"/>
</dbReference>
<keyword evidence="5" id="KW-0255">Endonuclease</keyword>
<dbReference type="Pfam" id="PF17921">
    <property type="entry name" value="Integrase_H2C2"/>
    <property type="match status" value="1"/>
</dbReference>
<evidence type="ECO:0000313" key="11">
    <source>
        <dbReference type="Proteomes" id="UP000886998"/>
    </source>
</evidence>
<organism evidence="10 11">
    <name type="scientific">Trichonephila inaurata madagascariensis</name>
    <dbReference type="NCBI Taxonomy" id="2747483"/>
    <lineage>
        <taxon>Eukaryota</taxon>
        <taxon>Metazoa</taxon>
        <taxon>Ecdysozoa</taxon>
        <taxon>Arthropoda</taxon>
        <taxon>Chelicerata</taxon>
        <taxon>Arachnida</taxon>
        <taxon>Araneae</taxon>
        <taxon>Araneomorphae</taxon>
        <taxon>Entelegynae</taxon>
        <taxon>Araneoidea</taxon>
        <taxon>Nephilidae</taxon>
        <taxon>Trichonephila</taxon>
        <taxon>Trichonephila inaurata</taxon>
    </lineage>
</organism>
<evidence type="ECO:0000256" key="2">
    <source>
        <dbReference type="ARBA" id="ARBA00022679"/>
    </source>
</evidence>
<dbReference type="InterPro" id="IPR043502">
    <property type="entry name" value="DNA/RNA_pol_sf"/>
</dbReference>
<keyword evidence="2" id="KW-0808">Transferase</keyword>
<dbReference type="Pfam" id="PF17917">
    <property type="entry name" value="RT_RNaseH"/>
    <property type="match status" value="1"/>
</dbReference>
<keyword evidence="3" id="KW-0548">Nucleotidyltransferase</keyword>
<keyword evidence="11" id="KW-1185">Reference proteome</keyword>
<evidence type="ECO:0000256" key="5">
    <source>
        <dbReference type="ARBA" id="ARBA00022759"/>
    </source>
</evidence>
<dbReference type="FunFam" id="3.10.20.370:FF:000001">
    <property type="entry name" value="Retrovirus-related Pol polyprotein from transposon 17.6-like protein"/>
    <property type="match status" value="1"/>
</dbReference>
<reference evidence="10" key="1">
    <citation type="submission" date="2020-08" db="EMBL/GenBank/DDBJ databases">
        <title>Multicomponent nature underlies the extraordinary mechanical properties of spider dragline silk.</title>
        <authorList>
            <person name="Kono N."/>
            <person name="Nakamura H."/>
            <person name="Mori M."/>
            <person name="Yoshida Y."/>
            <person name="Ohtoshi R."/>
            <person name="Malay A.D."/>
            <person name="Moran D.A.P."/>
            <person name="Tomita M."/>
            <person name="Numata K."/>
            <person name="Arakawa K."/>
        </authorList>
    </citation>
    <scope>NUCLEOTIDE SEQUENCE</scope>
</reference>
<evidence type="ECO:0000256" key="1">
    <source>
        <dbReference type="ARBA" id="ARBA00012493"/>
    </source>
</evidence>
<keyword evidence="6" id="KW-0378">Hydrolase</keyword>
<dbReference type="InterPro" id="IPR041373">
    <property type="entry name" value="RT_RNaseH"/>
</dbReference>
<evidence type="ECO:0000256" key="4">
    <source>
        <dbReference type="ARBA" id="ARBA00022722"/>
    </source>
</evidence>
<feature type="domain" description="Integrase zinc-binding" evidence="9">
    <location>
        <begin position="205"/>
        <end position="256"/>
    </location>
</feature>
<dbReference type="InterPro" id="IPR050951">
    <property type="entry name" value="Retrovirus_Pol_polyprotein"/>
</dbReference>
<dbReference type="OrthoDB" id="422540at2759"/>
<dbReference type="PANTHER" id="PTHR37984:SF5">
    <property type="entry name" value="PROTEIN NYNRIN-LIKE"/>
    <property type="match status" value="1"/>
</dbReference>
<dbReference type="EMBL" id="BMAV01017618">
    <property type="protein sequence ID" value="GFY69448.1"/>
    <property type="molecule type" value="Genomic_DNA"/>
</dbReference>
<feature type="domain" description="Reverse transcriptase RNase H-like" evidence="8">
    <location>
        <begin position="18"/>
        <end position="122"/>
    </location>
</feature>
<dbReference type="GO" id="GO:0003964">
    <property type="term" value="F:RNA-directed DNA polymerase activity"/>
    <property type="evidence" value="ECO:0007669"/>
    <property type="project" value="UniProtKB-KW"/>
</dbReference>
<dbReference type="EC" id="2.7.7.49" evidence="1"/>
<sequence length="256" mass="29208">MQCKSSLTNVGTLNYPTPDQQLCLLVDASNSAVGGALNCLTENGPQPIAFFSRKLSATETKYSPYDRELLAIYLAIKHFRHQLEGHNFIIFTDHRPLTFAFNKISDSCYPRQLRHLDFISQFSTDIRHVSGSDNSVADALSRINALNLSTTDLQHLADSQNKDKELKTLYIISSNDLSIKLKPLKMGNALEIFCDVSREKVRPYVPEELRFEVFRSLHNLSNPDIRATKRLIQDRFVWPSMLKDIAKWTRCCIPCQ</sequence>
<evidence type="ECO:0000313" key="10">
    <source>
        <dbReference type="EMBL" id="GFY69448.1"/>
    </source>
</evidence>
<dbReference type="GO" id="GO:0004519">
    <property type="term" value="F:endonuclease activity"/>
    <property type="evidence" value="ECO:0007669"/>
    <property type="project" value="UniProtKB-KW"/>
</dbReference>
<evidence type="ECO:0000256" key="3">
    <source>
        <dbReference type="ARBA" id="ARBA00022695"/>
    </source>
</evidence>
<keyword evidence="4" id="KW-0540">Nuclease</keyword>
<dbReference type="PANTHER" id="PTHR37984">
    <property type="entry name" value="PROTEIN CBG26694"/>
    <property type="match status" value="1"/>
</dbReference>
<evidence type="ECO:0000256" key="7">
    <source>
        <dbReference type="ARBA" id="ARBA00022918"/>
    </source>
</evidence>
<dbReference type="CDD" id="cd09274">
    <property type="entry name" value="RNase_HI_RT_Ty3"/>
    <property type="match status" value="1"/>
</dbReference>
<evidence type="ECO:0000259" key="8">
    <source>
        <dbReference type="Pfam" id="PF17917"/>
    </source>
</evidence>
<accession>A0A8X6YEY7</accession>
<proteinExistence type="predicted"/>
<keyword evidence="7" id="KW-0695">RNA-directed DNA polymerase</keyword>
<evidence type="ECO:0000256" key="6">
    <source>
        <dbReference type="ARBA" id="ARBA00022801"/>
    </source>
</evidence>
<name>A0A8X6YEY7_9ARAC</name>
<dbReference type="Proteomes" id="UP000886998">
    <property type="component" value="Unassembled WGS sequence"/>
</dbReference>
<dbReference type="Gene3D" id="3.10.20.370">
    <property type="match status" value="1"/>
</dbReference>
<dbReference type="Gene3D" id="1.10.340.70">
    <property type="match status" value="1"/>
</dbReference>
<comment type="caution">
    <text evidence="10">The sequence shown here is derived from an EMBL/GenBank/DDBJ whole genome shotgun (WGS) entry which is preliminary data.</text>
</comment>
<dbReference type="GO" id="GO:0016787">
    <property type="term" value="F:hydrolase activity"/>
    <property type="evidence" value="ECO:0007669"/>
    <property type="project" value="UniProtKB-KW"/>
</dbReference>
<evidence type="ECO:0000259" key="9">
    <source>
        <dbReference type="Pfam" id="PF17921"/>
    </source>
</evidence>